<dbReference type="Proteomes" id="UP000781932">
    <property type="component" value="Unassembled WGS sequence"/>
</dbReference>
<evidence type="ECO:0000256" key="1">
    <source>
        <dbReference type="SAM" id="MobiDB-lite"/>
    </source>
</evidence>
<keyword evidence="3" id="KW-1185">Reference proteome</keyword>
<evidence type="ECO:0000313" key="3">
    <source>
        <dbReference type="Proteomes" id="UP000781932"/>
    </source>
</evidence>
<feature type="compositionally biased region" description="Polar residues" evidence="1">
    <location>
        <begin position="25"/>
        <end position="36"/>
    </location>
</feature>
<accession>A0A9P6HSU6</accession>
<evidence type="ECO:0000313" key="2">
    <source>
        <dbReference type="EMBL" id="KAF9869898.1"/>
    </source>
</evidence>
<reference evidence="2" key="2">
    <citation type="submission" date="2020-11" db="EMBL/GenBank/DDBJ databases">
        <title>Whole genome sequencing of Colletotrichum sp.</title>
        <authorList>
            <person name="Li H."/>
        </authorList>
    </citation>
    <scope>NUCLEOTIDE SEQUENCE</scope>
    <source>
        <strain evidence="2">CkLH20</strain>
    </source>
</reference>
<dbReference type="GeneID" id="62168392"/>
<gene>
    <name evidence="2" type="ORF">CkaCkLH20_12605</name>
</gene>
<proteinExistence type="predicted"/>
<feature type="compositionally biased region" description="Polar residues" evidence="1">
    <location>
        <begin position="59"/>
        <end position="76"/>
    </location>
</feature>
<dbReference type="RefSeq" id="XP_038739359.1">
    <property type="nucleotide sequence ID" value="XM_038895318.1"/>
</dbReference>
<feature type="region of interest" description="Disordered" evidence="1">
    <location>
        <begin position="1"/>
        <end position="76"/>
    </location>
</feature>
<protein>
    <submittedName>
        <fullName evidence="2">Uncharacterized protein</fullName>
    </submittedName>
</protein>
<feature type="compositionally biased region" description="Basic and acidic residues" evidence="1">
    <location>
        <begin position="118"/>
        <end position="127"/>
    </location>
</feature>
<reference evidence="2" key="1">
    <citation type="submission" date="2020-03" db="EMBL/GenBank/DDBJ databases">
        <authorList>
            <person name="He L."/>
        </authorList>
    </citation>
    <scope>NUCLEOTIDE SEQUENCE</scope>
    <source>
        <strain evidence="2">CkLH20</strain>
    </source>
</reference>
<comment type="caution">
    <text evidence="2">The sequence shown here is derived from an EMBL/GenBank/DDBJ whole genome shotgun (WGS) entry which is preliminary data.</text>
</comment>
<dbReference type="AlphaFoldDB" id="A0A9P6HSU6"/>
<feature type="region of interest" description="Disordered" evidence="1">
    <location>
        <begin position="114"/>
        <end position="140"/>
    </location>
</feature>
<name>A0A9P6HSU6_9PEZI</name>
<organism evidence="2 3">
    <name type="scientific">Colletotrichum karsti</name>
    <dbReference type="NCBI Taxonomy" id="1095194"/>
    <lineage>
        <taxon>Eukaryota</taxon>
        <taxon>Fungi</taxon>
        <taxon>Dikarya</taxon>
        <taxon>Ascomycota</taxon>
        <taxon>Pezizomycotina</taxon>
        <taxon>Sordariomycetes</taxon>
        <taxon>Hypocreomycetidae</taxon>
        <taxon>Glomerellales</taxon>
        <taxon>Glomerellaceae</taxon>
        <taxon>Colletotrichum</taxon>
        <taxon>Colletotrichum boninense species complex</taxon>
    </lineage>
</organism>
<sequence length="140" mass="15299">MTPPTPVLSKLPVDAEPEPSPPVSGATTPFRSTSSCPALARSRSGTEKLQVARSKDGKSSFQGRNTTPTTALPSSQSPCFYHNRFDDAVNIDKALEEIKNDDCMSHFRLVQTTTGVQDIKKREKEPGEDVQGLMDLHERA</sequence>
<dbReference type="EMBL" id="JAATWM020000062">
    <property type="protein sequence ID" value="KAF9869898.1"/>
    <property type="molecule type" value="Genomic_DNA"/>
</dbReference>